<dbReference type="Pfam" id="PF00501">
    <property type="entry name" value="AMP-binding"/>
    <property type="match status" value="1"/>
</dbReference>
<evidence type="ECO:0000259" key="2">
    <source>
        <dbReference type="Pfam" id="PF13193"/>
    </source>
</evidence>
<dbReference type="Gene3D" id="3.40.50.12780">
    <property type="entry name" value="N-terminal domain of ligase-like"/>
    <property type="match status" value="1"/>
</dbReference>
<dbReference type="PANTHER" id="PTHR43767">
    <property type="entry name" value="LONG-CHAIN-FATTY-ACID--COA LIGASE"/>
    <property type="match status" value="1"/>
</dbReference>
<dbReference type="Pfam" id="PF13193">
    <property type="entry name" value="AMP-binding_C"/>
    <property type="match status" value="1"/>
</dbReference>
<proteinExistence type="predicted"/>
<organism evidence="3 4">
    <name type="scientific">Lutimaribacter pacificus</name>
    <dbReference type="NCBI Taxonomy" id="391948"/>
    <lineage>
        <taxon>Bacteria</taxon>
        <taxon>Pseudomonadati</taxon>
        <taxon>Pseudomonadota</taxon>
        <taxon>Alphaproteobacteria</taxon>
        <taxon>Rhodobacterales</taxon>
        <taxon>Roseobacteraceae</taxon>
        <taxon>Lutimaribacter</taxon>
    </lineage>
</organism>
<dbReference type="Proteomes" id="UP000324252">
    <property type="component" value="Unassembled WGS sequence"/>
</dbReference>
<dbReference type="InterPro" id="IPR042099">
    <property type="entry name" value="ANL_N_sf"/>
</dbReference>
<dbReference type="GO" id="GO:0016878">
    <property type="term" value="F:acid-thiol ligase activity"/>
    <property type="evidence" value="ECO:0007669"/>
    <property type="project" value="UniProtKB-ARBA"/>
</dbReference>
<dbReference type="InterPro" id="IPR020845">
    <property type="entry name" value="AMP-binding_CS"/>
</dbReference>
<name>A0A1H0HMW3_9RHOB</name>
<dbReference type="PROSITE" id="PS00455">
    <property type="entry name" value="AMP_BINDING"/>
    <property type="match status" value="1"/>
</dbReference>
<dbReference type="PANTHER" id="PTHR43767:SF1">
    <property type="entry name" value="NONRIBOSOMAL PEPTIDE SYNTHASE PES1 (EUROFUNG)-RELATED"/>
    <property type="match status" value="1"/>
</dbReference>
<gene>
    <name evidence="3" type="ORF">SAMN05444142_104374</name>
</gene>
<evidence type="ECO:0000313" key="3">
    <source>
        <dbReference type="EMBL" id="SHK34185.1"/>
    </source>
</evidence>
<dbReference type="InterPro" id="IPR000873">
    <property type="entry name" value="AMP-dep_synth/lig_dom"/>
</dbReference>
<dbReference type="InterPro" id="IPR025110">
    <property type="entry name" value="AMP-bd_C"/>
</dbReference>
<evidence type="ECO:0000259" key="1">
    <source>
        <dbReference type="Pfam" id="PF00501"/>
    </source>
</evidence>
<keyword evidence="4" id="KW-1185">Reference proteome</keyword>
<protein>
    <submittedName>
        <fullName evidence="3">Fatty-acyl-CoA synthase/feruloyl-CoA synthase</fullName>
    </submittedName>
</protein>
<dbReference type="InterPro" id="IPR045851">
    <property type="entry name" value="AMP-bd_C_sf"/>
</dbReference>
<accession>A0A1H0HMW3</accession>
<feature type="domain" description="AMP-binding enzyme C-terminal" evidence="2">
    <location>
        <begin position="431"/>
        <end position="505"/>
    </location>
</feature>
<dbReference type="Gene3D" id="3.30.300.30">
    <property type="match status" value="1"/>
</dbReference>
<reference evidence="3 4" key="1">
    <citation type="submission" date="2016-11" db="EMBL/GenBank/DDBJ databases">
        <authorList>
            <person name="Varghese N."/>
            <person name="Submissions S."/>
        </authorList>
    </citation>
    <scope>NUCLEOTIDE SEQUENCE [LARGE SCALE GENOMIC DNA]</scope>
    <source>
        <strain evidence="3 4">DSM 29620</strain>
    </source>
</reference>
<dbReference type="AlphaFoldDB" id="A0A1H0HMW3"/>
<dbReference type="EMBL" id="FQZZ01000004">
    <property type="protein sequence ID" value="SHK34185.1"/>
    <property type="molecule type" value="Genomic_DNA"/>
</dbReference>
<dbReference type="InterPro" id="IPR050237">
    <property type="entry name" value="ATP-dep_AMP-bd_enzyme"/>
</dbReference>
<sequence length="520" mass="56397">MSHAHAVSIAAALDRRFRWSRNDVLLISDGQRYTGGDLEIQVGHVAGTFLDIGIGPGDVVALIGENTARFYVAYMAVHRIGAVACILHARESEQRISAAMTHVGCKLVVTDAETCSLAERANLLRDTPVPVFFLDDDNAPSDAITYASCLERPATPLALPEVSSDDPATILLSSGSTGTPKAVLHSQYSLISQWNNARHLYRALNSQTRFLQMVGTSFAAWAYTGLPVINAGGTIVTGRRFDPEEFCRLVQAEAVNVVAGVPTMFRMIDDSIAQKYDLSSVHTVGISGEVVQDRDVKQVLTWSPQARVQVFYTTSEMGPACTTLCCHEDIVERGKIGSVGRPLPNADLRIVDPEGGIEYEVPVGVIGEIVTTGPAYASGYLGDAARTAERFVGGWWRSGDLGRLDEDGFLFFEGRADNTINTGGIKVHGEEIEETLMLHPLVRQAAVVGVPDPRWGSAITASVVTTGHVTEEDLLRFCKAEGLVSFKRPKKIHFRNQLPLGPTGKLDRGALKRELLENQD</sequence>
<evidence type="ECO:0000313" key="4">
    <source>
        <dbReference type="Proteomes" id="UP000324252"/>
    </source>
</evidence>
<dbReference type="SUPFAM" id="SSF56801">
    <property type="entry name" value="Acetyl-CoA synthetase-like"/>
    <property type="match status" value="1"/>
</dbReference>
<feature type="domain" description="AMP-dependent synthetase/ligase" evidence="1">
    <location>
        <begin position="21"/>
        <end position="381"/>
    </location>
</feature>